<dbReference type="EC" id="2.1.3.15" evidence="2"/>
<name>A0A1V2IGZ8_9ACTN</name>
<dbReference type="PROSITE" id="PS50980">
    <property type="entry name" value="COA_CT_NTER"/>
    <property type="match status" value="1"/>
</dbReference>
<dbReference type="PANTHER" id="PTHR42853:SF3">
    <property type="entry name" value="ACETYL-COENZYME A CARBOXYLASE CARBOXYL TRANSFERASE SUBUNIT ALPHA, CHLOROPLASTIC"/>
    <property type="match status" value="1"/>
</dbReference>
<keyword evidence="6" id="KW-0862">Zinc</keyword>
<dbReference type="GO" id="GO:0005524">
    <property type="term" value="F:ATP binding"/>
    <property type="evidence" value="ECO:0007669"/>
    <property type="project" value="UniProtKB-KW"/>
</dbReference>
<keyword evidence="8" id="KW-0067">ATP-binding</keyword>
<feature type="domain" description="CoA carboxyltransferase C-terminal" evidence="14">
    <location>
        <begin position="247"/>
        <end position="492"/>
    </location>
</feature>
<evidence type="ECO:0000256" key="10">
    <source>
        <dbReference type="ARBA" id="ARBA00023160"/>
    </source>
</evidence>
<dbReference type="UniPathway" id="UPA00655">
    <property type="reaction ID" value="UER00711"/>
</dbReference>
<keyword evidence="6" id="KW-0863">Zinc-finger</keyword>
<feature type="region of interest" description="Disordered" evidence="12">
    <location>
        <begin position="212"/>
        <end position="233"/>
    </location>
</feature>
<keyword evidence="7" id="KW-0276">Fatty acid metabolism</keyword>
<dbReference type="PANTHER" id="PTHR42853">
    <property type="entry name" value="ACETYL-COENZYME A CARBOXYLASE CARBOXYL TRANSFERASE SUBUNIT ALPHA"/>
    <property type="match status" value="1"/>
</dbReference>
<keyword evidence="6" id="KW-0479">Metal-binding</keyword>
<keyword evidence="4" id="KW-0808">Transferase</keyword>
<evidence type="ECO:0000256" key="7">
    <source>
        <dbReference type="ARBA" id="ARBA00022832"/>
    </source>
</evidence>
<reference evidence="16" key="1">
    <citation type="submission" date="2016-10" db="EMBL/GenBank/DDBJ databases">
        <title>Frankia sp. NRRL B-16386 Genome sequencing.</title>
        <authorList>
            <person name="Ghodhbane-Gtari F."/>
            <person name="Swanson E."/>
            <person name="Gueddou A."/>
            <person name="Hezbri K."/>
            <person name="Ktari K."/>
            <person name="Nouioui I."/>
            <person name="Morris K."/>
            <person name="Simpson S."/>
            <person name="Abebe-Akele F."/>
            <person name="Thomas K."/>
            <person name="Gtari M."/>
            <person name="Tisa L.S."/>
        </authorList>
    </citation>
    <scope>NUCLEOTIDE SEQUENCE [LARGE SCALE GENOMIC DNA]</scope>
    <source>
        <strain evidence="16">NRRL B-16386</strain>
    </source>
</reference>
<dbReference type="STRING" id="1834516.BL253_06375"/>
<keyword evidence="16" id="KW-1185">Reference proteome</keyword>
<dbReference type="InterPro" id="IPR034733">
    <property type="entry name" value="AcCoA_carboxyl_beta"/>
</dbReference>
<sequence>MLAGVTPSPRSDPAPNRLRWPDYAGAQAVWWGVGPVAGVDCVVAVWEFDVYGGSFGEVDAAAFAAAAEHAAATRRPLLSFLRSGGTRLQEGVAGLVGLPRATLAAAGLDEAGVAHVAVVDHPTTGGVWVTIASRADLRCAVAGATVGFAGPRVVAAVTGVPPDADSHTAEAAWRAGLVDAVVEPGDMDAWLAAALVAATAVPAVDAAAPAAHRDDARASHADADAGSSDGRAATDIRAAGDSGAAREGSRAADGGLGWAQVLAARAAGRTGGGVALDAMAAHGVEMAGGDPAVRARLGLLAPAPGPAPGVPNGAGPDAPGRSGAQGVVGVAVAAEPGGAPGPAGYRLLARAARLAGKLGLPLILFVDTPGADPSPRAEAGGVAAAIGAAMEAVLRCPSPTVSVVVGEGGSGGALAAACADAVLMTPDSYLTALSPEGAAATLRIPAERTADLGGLRPTDLLRLGFADEVLPSTDPAAIVRGVAATLARLTALDQGVRLSTRRTKWSTALPGQL</sequence>
<evidence type="ECO:0000259" key="14">
    <source>
        <dbReference type="PROSITE" id="PS50989"/>
    </source>
</evidence>
<comment type="catalytic activity">
    <reaction evidence="11">
        <text>N(6)-carboxybiotinyl-L-lysyl-[protein] + acetyl-CoA = N(6)-biotinyl-L-lysyl-[protein] + malonyl-CoA</text>
        <dbReference type="Rhea" id="RHEA:54728"/>
        <dbReference type="Rhea" id="RHEA-COMP:10505"/>
        <dbReference type="Rhea" id="RHEA-COMP:10506"/>
        <dbReference type="ChEBI" id="CHEBI:57288"/>
        <dbReference type="ChEBI" id="CHEBI:57384"/>
        <dbReference type="ChEBI" id="CHEBI:83144"/>
        <dbReference type="ChEBI" id="CHEBI:83145"/>
        <dbReference type="EC" id="2.1.3.15"/>
    </reaction>
</comment>
<dbReference type="GO" id="GO:2001295">
    <property type="term" value="P:malonyl-CoA biosynthetic process"/>
    <property type="evidence" value="ECO:0007669"/>
    <property type="project" value="UniProtKB-UniPathway"/>
</dbReference>
<dbReference type="Proteomes" id="UP000188929">
    <property type="component" value="Unassembled WGS sequence"/>
</dbReference>
<evidence type="ECO:0000256" key="2">
    <source>
        <dbReference type="ARBA" id="ARBA00011883"/>
    </source>
</evidence>
<evidence type="ECO:0000256" key="11">
    <source>
        <dbReference type="ARBA" id="ARBA00049152"/>
    </source>
</evidence>
<dbReference type="InterPro" id="IPR029045">
    <property type="entry name" value="ClpP/crotonase-like_dom_sf"/>
</dbReference>
<dbReference type="InterPro" id="IPR001095">
    <property type="entry name" value="Acetyl_CoA_COase_a_su"/>
</dbReference>
<keyword evidence="10" id="KW-0275">Fatty acid biosynthesis</keyword>
<evidence type="ECO:0000259" key="13">
    <source>
        <dbReference type="PROSITE" id="PS50980"/>
    </source>
</evidence>
<organism evidence="15 16">
    <name type="scientific">Pseudofrankia asymbiotica</name>
    <dbReference type="NCBI Taxonomy" id="1834516"/>
    <lineage>
        <taxon>Bacteria</taxon>
        <taxon>Bacillati</taxon>
        <taxon>Actinomycetota</taxon>
        <taxon>Actinomycetes</taxon>
        <taxon>Frankiales</taxon>
        <taxon>Frankiaceae</taxon>
        <taxon>Pseudofrankia</taxon>
    </lineage>
</organism>
<accession>A0A1V2IGZ8</accession>
<feature type="compositionally biased region" description="Low complexity" evidence="12">
    <location>
        <begin position="224"/>
        <end position="233"/>
    </location>
</feature>
<keyword evidence="3" id="KW-0444">Lipid biosynthesis</keyword>
<dbReference type="AlphaFoldDB" id="A0A1V2IGZ8"/>
<evidence type="ECO:0000313" key="15">
    <source>
        <dbReference type="EMBL" id="ONH32189.1"/>
    </source>
</evidence>
<dbReference type="InterPro" id="IPR011762">
    <property type="entry name" value="COA_CT_N"/>
</dbReference>
<comment type="caution">
    <text evidence="15">The sequence shown here is derived from an EMBL/GenBank/DDBJ whole genome shotgun (WGS) entry which is preliminary data.</text>
</comment>
<gene>
    <name evidence="15" type="ORF">BL253_06375</name>
</gene>
<dbReference type="Pfam" id="PF03255">
    <property type="entry name" value="ACCA"/>
    <property type="match status" value="1"/>
</dbReference>
<comment type="pathway">
    <text evidence="1">Lipid metabolism; malonyl-CoA biosynthesis; malonyl-CoA from acetyl-CoA: step 1/1.</text>
</comment>
<dbReference type="PROSITE" id="PS50989">
    <property type="entry name" value="COA_CT_CTER"/>
    <property type="match status" value="1"/>
</dbReference>
<evidence type="ECO:0000256" key="5">
    <source>
        <dbReference type="ARBA" id="ARBA00022741"/>
    </source>
</evidence>
<proteinExistence type="predicted"/>
<keyword evidence="5" id="KW-0547">Nucleotide-binding</keyword>
<evidence type="ECO:0000256" key="8">
    <source>
        <dbReference type="ARBA" id="ARBA00022840"/>
    </source>
</evidence>
<protein>
    <recommendedName>
        <fullName evidence="2">acetyl-CoA carboxytransferase</fullName>
        <ecNumber evidence="2">2.1.3.15</ecNumber>
    </recommendedName>
</protein>
<dbReference type="EMBL" id="MOMC01000013">
    <property type="protein sequence ID" value="ONH32189.1"/>
    <property type="molecule type" value="Genomic_DNA"/>
</dbReference>
<evidence type="ECO:0000256" key="9">
    <source>
        <dbReference type="ARBA" id="ARBA00023098"/>
    </source>
</evidence>
<feature type="compositionally biased region" description="Basic and acidic residues" evidence="12">
    <location>
        <begin position="212"/>
        <end position="223"/>
    </location>
</feature>
<evidence type="ECO:0000256" key="12">
    <source>
        <dbReference type="SAM" id="MobiDB-lite"/>
    </source>
</evidence>
<keyword evidence="9" id="KW-0443">Lipid metabolism</keyword>
<dbReference type="SUPFAM" id="SSF52096">
    <property type="entry name" value="ClpP/crotonase"/>
    <property type="match status" value="2"/>
</dbReference>
<evidence type="ECO:0000256" key="4">
    <source>
        <dbReference type="ARBA" id="ARBA00022679"/>
    </source>
</evidence>
<dbReference type="Gene3D" id="3.90.226.10">
    <property type="entry name" value="2-enoyl-CoA Hydratase, Chain A, domain 1"/>
    <property type="match status" value="2"/>
</dbReference>
<evidence type="ECO:0000313" key="16">
    <source>
        <dbReference type="Proteomes" id="UP000188929"/>
    </source>
</evidence>
<dbReference type="PRINTS" id="PR01069">
    <property type="entry name" value="ACCCTRFRASEA"/>
</dbReference>
<feature type="domain" description="CoA carboxyltransferase N-terminal" evidence="13">
    <location>
        <begin position="1"/>
        <end position="213"/>
    </location>
</feature>
<evidence type="ECO:0000256" key="1">
    <source>
        <dbReference type="ARBA" id="ARBA00004956"/>
    </source>
</evidence>
<dbReference type="GO" id="GO:0008270">
    <property type="term" value="F:zinc ion binding"/>
    <property type="evidence" value="ECO:0007669"/>
    <property type="project" value="UniProtKB-KW"/>
</dbReference>
<dbReference type="GO" id="GO:0016743">
    <property type="term" value="F:carboxyl- or carbamoyltransferase activity"/>
    <property type="evidence" value="ECO:0007669"/>
    <property type="project" value="InterPro"/>
</dbReference>
<dbReference type="GO" id="GO:0006633">
    <property type="term" value="P:fatty acid biosynthetic process"/>
    <property type="evidence" value="ECO:0007669"/>
    <property type="project" value="UniProtKB-KW"/>
</dbReference>
<evidence type="ECO:0000256" key="3">
    <source>
        <dbReference type="ARBA" id="ARBA00022516"/>
    </source>
</evidence>
<dbReference type="InterPro" id="IPR011763">
    <property type="entry name" value="COA_CT_C"/>
</dbReference>
<dbReference type="GO" id="GO:0009317">
    <property type="term" value="C:acetyl-CoA carboxylase complex"/>
    <property type="evidence" value="ECO:0007669"/>
    <property type="project" value="InterPro"/>
</dbReference>
<dbReference type="Pfam" id="PF01039">
    <property type="entry name" value="Carboxyl_trans"/>
    <property type="match status" value="1"/>
</dbReference>
<evidence type="ECO:0000256" key="6">
    <source>
        <dbReference type="ARBA" id="ARBA00022771"/>
    </source>
</evidence>
<dbReference type="GO" id="GO:0003989">
    <property type="term" value="F:acetyl-CoA carboxylase activity"/>
    <property type="evidence" value="ECO:0007669"/>
    <property type="project" value="InterPro"/>
</dbReference>